<evidence type="ECO:0000313" key="2">
    <source>
        <dbReference type="EMBL" id="CAK0823638.1"/>
    </source>
</evidence>
<accession>A0ABN9RWA7</accession>
<feature type="compositionally biased region" description="Pro residues" evidence="1">
    <location>
        <begin position="96"/>
        <end position="105"/>
    </location>
</feature>
<protein>
    <submittedName>
        <fullName evidence="2">Uncharacterized protein</fullName>
    </submittedName>
</protein>
<evidence type="ECO:0000313" key="3">
    <source>
        <dbReference type="Proteomes" id="UP001189429"/>
    </source>
</evidence>
<dbReference type="EMBL" id="CAUYUJ010008336">
    <property type="protein sequence ID" value="CAK0823638.1"/>
    <property type="molecule type" value="Genomic_DNA"/>
</dbReference>
<feature type="region of interest" description="Disordered" evidence="1">
    <location>
        <begin position="89"/>
        <end position="109"/>
    </location>
</feature>
<feature type="region of interest" description="Disordered" evidence="1">
    <location>
        <begin position="23"/>
        <end position="55"/>
    </location>
</feature>
<feature type="compositionally biased region" description="Polar residues" evidence="1">
    <location>
        <begin position="194"/>
        <end position="206"/>
    </location>
</feature>
<feature type="compositionally biased region" description="Basic and acidic residues" evidence="1">
    <location>
        <begin position="23"/>
        <end position="32"/>
    </location>
</feature>
<sequence length="217" mass="23090">MQAARLAVRTCRALPRLRREIGKAGSEKRQERGTGCWEHSAGAPNLRGLATTPADEGVSRAAFDTPRRELAAGADVPPDPRAYGVVIQASPGLSPLGPPPSPPSTPNDSAVSSSSLCWLSFPPSSSCLTSVPARMRGRAFVHVCGGRWWSARSFRTARGGLLYSAAQAFVFHWPDVRSLIRPGADGGTRDERSQGSQEPKTAQKVNGVTYRGLPCGQ</sequence>
<keyword evidence="3" id="KW-1185">Reference proteome</keyword>
<name>A0ABN9RWA7_9DINO</name>
<comment type="caution">
    <text evidence="2">The sequence shown here is derived from an EMBL/GenBank/DDBJ whole genome shotgun (WGS) entry which is preliminary data.</text>
</comment>
<feature type="region of interest" description="Disordered" evidence="1">
    <location>
        <begin position="182"/>
        <end position="217"/>
    </location>
</feature>
<dbReference type="Proteomes" id="UP001189429">
    <property type="component" value="Unassembled WGS sequence"/>
</dbReference>
<evidence type="ECO:0000256" key="1">
    <source>
        <dbReference type="SAM" id="MobiDB-lite"/>
    </source>
</evidence>
<organism evidence="2 3">
    <name type="scientific">Prorocentrum cordatum</name>
    <dbReference type="NCBI Taxonomy" id="2364126"/>
    <lineage>
        <taxon>Eukaryota</taxon>
        <taxon>Sar</taxon>
        <taxon>Alveolata</taxon>
        <taxon>Dinophyceae</taxon>
        <taxon>Prorocentrales</taxon>
        <taxon>Prorocentraceae</taxon>
        <taxon>Prorocentrum</taxon>
    </lineage>
</organism>
<gene>
    <name evidence="2" type="ORF">PCOR1329_LOCUS24281</name>
</gene>
<proteinExistence type="predicted"/>
<reference evidence="2" key="1">
    <citation type="submission" date="2023-10" db="EMBL/GenBank/DDBJ databases">
        <authorList>
            <person name="Chen Y."/>
            <person name="Shah S."/>
            <person name="Dougan E. K."/>
            <person name="Thang M."/>
            <person name="Chan C."/>
        </authorList>
    </citation>
    <scope>NUCLEOTIDE SEQUENCE [LARGE SCALE GENOMIC DNA]</scope>
</reference>